<proteinExistence type="predicted"/>
<evidence type="ECO:0000313" key="4">
    <source>
        <dbReference type="Proteomes" id="UP001372834"/>
    </source>
</evidence>
<feature type="signal peptide" evidence="2">
    <location>
        <begin position="1"/>
        <end position="21"/>
    </location>
</feature>
<evidence type="ECO:0000256" key="2">
    <source>
        <dbReference type="SAM" id="SignalP"/>
    </source>
</evidence>
<dbReference type="AlphaFoldDB" id="A0AAN8RVH3"/>
<feature type="region of interest" description="Disordered" evidence="1">
    <location>
        <begin position="61"/>
        <end position="82"/>
    </location>
</feature>
<protein>
    <submittedName>
        <fullName evidence="3">Uncharacterized protein</fullName>
    </submittedName>
</protein>
<keyword evidence="2" id="KW-0732">Signal</keyword>
<name>A0AAN8RVH3_POLSC</name>
<comment type="caution">
    <text evidence="3">The sequence shown here is derived from an EMBL/GenBank/DDBJ whole genome shotgun (WGS) entry which is preliminary data.</text>
</comment>
<dbReference type="EMBL" id="JAWJWE010000037">
    <property type="protein sequence ID" value="KAK6626231.1"/>
    <property type="molecule type" value="Genomic_DNA"/>
</dbReference>
<dbReference type="Proteomes" id="UP001372834">
    <property type="component" value="Unassembled WGS sequence"/>
</dbReference>
<evidence type="ECO:0000256" key="1">
    <source>
        <dbReference type="SAM" id="MobiDB-lite"/>
    </source>
</evidence>
<accession>A0AAN8RVH3</accession>
<feature type="chain" id="PRO_5042964421" evidence="2">
    <location>
        <begin position="22"/>
        <end position="168"/>
    </location>
</feature>
<organism evidence="3 4">
    <name type="scientific">Polyplax serrata</name>
    <name type="common">Common mouse louse</name>
    <dbReference type="NCBI Taxonomy" id="468196"/>
    <lineage>
        <taxon>Eukaryota</taxon>
        <taxon>Metazoa</taxon>
        <taxon>Ecdysozoa</taxon>
        <taxon>Arthropoda</taxon>
        <taxon>Hexapoda</taxon>
        <taxon>Insecta</taxon>
        <taxon>Pterygota</taxon>
        <taxon>Neoptera</taxon>
        <taxon>Paraneoptera</taxon>
        <taxon>Psocodea</taxon>
        <taxon>Troctomorpha</taxon>
        <taxon>Phthiraptera</taxon>
        <taxon>Anoplura</taxon>
        <taxon>Polyplacidae</taxon>
        <taxon>Polyplax</taxon>
    </lineage>
</organism>
<reference evidence="3 4" key="1">
    <citation type="submission" date="2023-10" db="EMBL/GenBank/DDBJ databases">
        <title>Genomes of two closely related lineages of the louse Polyplax serrata with different host specificities.</title>
        <authorList>
            <person name="Martinu J."/>
            <person name="Tarabai H."/>
            <person name="Stefka J."/>
            <person name="Hypsa V."/>
        </authorList>
    </citation>
    <scope>NUCLEOTIDE SEQUENCE [LARGE SCALE GENOMIC DNA]</scope>
    <source>
        <strain evidence="3">HR10_N</strain>
    </source>
</reference>
<sequence>MVVLTSCSNTVLLLVVTAVVAIQSYHQNPASGETGLLGYKYEEENGLNKRDSGTNVMWIGPRLGRRKRSEDETGSGNDNTAEKNGEAVMEFLQDTPWAFVALKGSKRRTVNFIPRLGRDSEEEFSDRGLDGSFAKPRGGSQIVRPFGGGNNFTPRLGRFAGLYNRDRL</sequence>
<gene>
    <name evidence="3" type="ORF">RUM43_006538</name>
</gene>
<evidence type="ECO:0000313" key="3">
    <source>
        <dbReference type="EMBL" id="KAK6626231.1"/>
    </source>
</evidence>